<dbReference type="EMBL" id="JBHUHV010000037">
    <property type="protein sequence ID" value="MFD2067469.1"/>
    <property type="molecule type" value="Genomic_DNA"/>
</dbReference>
<evidence type="ECO:0000256" key="1">
    <source>
        <dbReference type="SAM" id="MobiDB-lite"/>
    </source>
</evidence>
<gene>
    <name evidence="3" type="ORF">ACFSKU_11290</name>
</gene>
<evidence type="ECO:0000256" key="2">
    <source>
        <dbReference type="SAM" id="Phobius"/>
    </source>
</evidence>
<keyword evidence="4" id="KW-1185">Reference proteome</keyword>
<proteinExistence type="predicted"/>
<keyword evidence="2" id="KW-0812">Transmembrane</keyword>
<reference evidence="4" key="1">
    <citation type="journal article" date="2019" name="Int. J. Syst. Evol. Microbiol.">
        <title>The Global Catalogue of Microorganisms (GCM) 10K type strain sequencing project: providing services to taxonomists for standard genome sequencing and annotation.</title>
        <authorList>
            <consortium name="The Broad Institute Genomics Platform"/>
            <consortium name="The Broad Institute Genome Sequencing Center for Infectious Disease"/>
            <person name="Wu L."/>
            <person name="Ma J."/>
        </authorList>
    </citation>
    <scope>NUCLEOTIDE SEQUENCE [LARGE SCALE GENOMIC DNA]</scope>
    <source>
        <strain evidence="4">JCM 16545</strain>
    </source>
</reference>
<keyword evidence="2" id="KW-1133">Transmembrane helix</keyword>
<keyword evidence="2" id="KW-0472">Membrane</keyword>
<comment type="caution">
    <text evidence="3">The sequence shown here is derived from an EMBL/GenBank/DDBJ whole genome shotgun (WGS) entry which is preliminary data.</text>
</comment>
<feature type="transmembrane region" description="Helical" evidence="2">
    <location>
        <begin position="58"/>
        <end position="78"/>
    </location>
</feature>
<protein>
    <submittedName>
        <fullName evidence="3">Uncharacterized protein</fullName>
    </submittedName>
</protein>
<accession>A0ABW4WYG7</accession>
<feature type="compositionally biased region" description="Basic and acidic residues" evidence="1">
    <location>
        <begin position="1"/>
        <end position="15"/>
    </location>
</feature>
<dbReference type="RefSeq" id="WP_229958271.1">
    <property type="nucleotide sequence ID" value="NZ_JAJJWI010000002.1"/>
</dbReference>
<evidence type="ECO:0000313" key="3">
    <source>
        <dbReference type="EMBL" id="MFD2067469.1"/>
    </source>
</evidence>
<evidence type="ECO:0000313" key="4">
    <source>
        <dbReference type="Proteomes" id="UP001597369"/>
    </source>
</evidence>
<sequence>MKPEDIDKLFKDRLDNTTPTPPADLWSRLQERIEAEMPQQDQPVMLVEPKDEKRSFMWLYSSIAAAISLVLTVGVVFYNVKTTPEVGSTLAKKEQKQDLTETPVVKQPAPKAIAQVNVERKSEKKADTQATDNANAASKVTDEVLNTKAIAETITRKPVIKTTPVTTTTDSPMVSETALAASLPTEVPEVVTPDVKPVMPASPAFAATTSDMNAEPVEIIIKRAVASQTTQPAVEEEPSGTDKKTGVAKNIFKQVKNLASGEPVELSEIVRADKISLQTQIGKQKISKVINL</sequence>
<organism evidence="3 4">
    <name type="scientific">Pontibacter silvestris</name>
    <dbReference type="NCBI Taxonomy" id="2305183"/>
    <lineage>
        <taxon>Bacteria</taxon>
        <taxon>Pseudomonadati</taxon>
        <taxon>Bacteroidota</taxon>
        <taxon>Cytophagia</taxon>
        <taxon>Cytophagales</taxon>
        <taxon>Hymenobacteraceae</taxon>
        <taxon>Pontibacter</taxon>
    </lineage>
</organism>
<name>A0ABW4WYG7_9BACT</name>
<dbReference type="Proteomes" id="UP001597369">
    <property type="component" value="Unassembled WGS sequence"/>
</dbReference>
<feature type="region of interest" description="Disordered" evidence="1">
    <location>
        <begin position="1"/>
        <end position="23"/>
    </location>
</feature>